<feature type="region of interest" description="Disordered" evidence="1">
    <location>
        <begin position="71"/>
        <end position="131"/>
    </location>
</feature>
<protein>
    <submittedName>
        <fullName evidence="2">Uncharacterized protein</fullName>
    </submittedName>
</protein>
<organism evidence="2 3">
    <name type="scientific">Crotalaria pallida</name>
    <name type="common">Smooth rattlebox</name>
    <name type="synonym">Crotalaria striata</name>
    <dbReference type="NCBI Taxonomy" id="3830"/>
    <lineage>
        <taxon>Eukaryota</taxon>
        <taxon>Viridiplantae</taxon>
        <taxon>Streptophyta</taxon>
        <taxon>Embryophyta</taxon>
        <taxon>Tracheophyta</taxon>
        <taxon>Spermatophyta</taxon>
        <taxon>Magnoliopsida</taxon>
        <taxon>eudicotyledons</taxon>
        <taxon>Gunneridae</taxon>
        <taxon>Pentapetalae</taxon>
        <taxon>rosids</taxon>
        <taxon>fabids</taxon>
        <taxon>Fabales</taxon>
        <taxon>Fabaceae</taxon>
        <taxon>Papilionoideae</taxon>
        <taxon>50 kb inversion clade</taxon>
        <taxon>genistoids sensu lato</taxon>
        <taxon>core genistoids</taxon>
        <taxon>Crotalarieae</taxon>
        <taxon>Crotalaria</taxon>
    </lineage>
</organism>
<keyword evidence="3" id="KW-1185">Reference proteome</keyword>
<feature type="compositionally biased region" description="Basic and acidic residues" evidence="1">
    <location>
        <begin position="85"/>
        <end position="124"/>
    </location>
</feature>
<sequence length="236" mass="26309">MAKKRGRPPKTPSSSKSKDCSPELESPGPQKLDFSQLDEEDLAEIDSLSPKQAERLLKNLDVLRGKIKGKAIMEEQQREPLCSQESKRDQEDGSMKGDKQSNVEEPKRTEKPKSWVEKRRPSKEDIEEIDDTLKKNKALEEGLLEDHRADGGGVVMLTTQSESFIEASTTHQGESSAGRLDVVKDKNTNSAAARRGMESDKDIGQNSQWTTVMTRSKAQERYESMKAEAAKPPSHG</sequence>
<feature type="region of interest" description="Disordered" evidence="1">
    <location>
        <begin position="1"/>
        <end position="54"/>
    </location>
</feature>
<dbReference type="EMBL" id="JAYWIO010000004">
    <property type="protein sequence ID" value="KAK7268191.1"/>
    <property type="molecule type" value="Genomic_DNA"/>
</dbReference>
<reference evidence="2 3" key="1">
    <citation type="submission" date="2024-01" db="EMBL/GenBank/DDBJ databases">
        <title>The genomes of 5 underutilized Papilionoideae crops provide insights into root nodulation and disease resistanc.</title>
        <authorList>
            <person name="Yuan L."/>
        </authorList>
    </citation>
    <scope>NUCLEOTIDE SEQUENCE [LARGE SCALE GENOMIC DNA]</scope>
    <source>
        <strain evidence="2">ZHUSHIDOU_FW_LH</strain>
        <tissue evidence="2">Leaf</tissue>
    </source>
</reference>
<proteinExistence type="predicted"/>
<dbReference type="AlphaFoldDB" id="A0AAN9F3F9"/>
<feature type="region of interest" description="Disordered" evidence="1">
    <location>
        <begin position="185"/>
        <end position="236"/>
    </location>
</feature>
<feature type="compositionally biased region" description="Polar residues" evidence="1">
    <location>
        <begin position="204"/>
        <end position="216"/>
    </location>
</feature>
<accession>A0AAN9F3F9</accession>
<gene>
    <name evidence="2" type="ORF">RIF29_20882</name>
</gene>
<evidence type="ECO:0000256" key="1">
    <source>
        <dbReference type="SAM" id="MobiDB-lite"/>
    </source>
</evidence>
<evidence type="ECO:0000313" key="2">
    <source>
        <dbReference type="EMBL" id="KAK7268191.1"/>
    </source>
</evidence>
<name>A0AAN9F3F9_CROPI</name>
<dbReference type="Proteomes" id="UP001372338">
    <property type="component" value="Unassembled WGS sequence"/>
</dbReference>
<feature type="compositionally biased region" description="Basic and acidic residues" evidence="1">
    <location>
        <begin position="217"/>
        <end position="229"/>
    </location>
</feature>
<evidence type="ECO:0000313" key="3">
    <source>
        <dbReference type="Proteomes" id="UP001372338"/>
    </source>
</evidence>
<comment type="caution">
    <text evidence="2">The sequence shown here is derived from an EMBL/GenBank/DDBJ whole genome shotgun (WGS) entry which is preliminary data.</text>
</comment>